<gene>
    <name evidence="2" type="ORF">A2917_03110</name>
</gene>
<dbReference type="EMBL" id="MFVE01000005">
    <property type="protein sequence ID" value="OGI95518.1"/>
    <property type="molecule type" value="Genomic_DNA"/>
</dbReference>
<evidence type="ECO:0000313" key="3">
    <source>
        <dbReference type="Proteomes" id="UP000178104"/>
    </source>
</evidence>
<feature type="region of interest" description="Disordered" evidence="1">
    <location>
        <begin position="312"/>
        <end position="351"/>
    </location>
</feature>
<name>A0A1F6XNE8_9BACT</name>
<dbReference type="STRING" id="1801780.A2917_03110"/>
<evidence type="ECO:0000313" key="2">
    <source>
        <dbReference type="EMBL" id="OGI95518.1"/>
    </source>
</evidence>
<comment type="caution">
    <text evidence="2">The sequence shown here is derived from an EMBL/GenBank/DDBJ whole genome shotgun (WGS) entry which is preliminary data.</text>
</comment>
<feature type="compositionally biased region" description="Basic and acidic residues" evidence="1">
    <location>
        <begin position="341"/>
        <end position="351"/>
    </location>
</feature>
<feature type="compositionally biased region" description="Polar residues" evidence="1">
    <location>
        <begin position="247"/>
        <end position="256"/>
    </location>
</feature>
<feature type="region of interest" description="Disordered" evidence="1">
    <location>
        <begin position="223"/>
        <end position="256"/>
    </location>
</feature>
<accession>A0A1F6XNE8</accession>
<reference evidence="2 3" key="1">
    <citation type="journal article" date="2016" name="Nat. Commun.">
        <title>Thousands of microbial genomes shed light on interconnected biogeochemical processes in an aquifer system.</title>
        <authorList>
            <person name="Anantharaman K."/>
            <person name="Brown C.T."/>
            <person name="Hug L.A."/>
            <person name="Sharon I."/>
            <person name="Castelle C.J."/>
            <person name="Probst A.J."/>
            <person name="Thomas B.C."/>
            <person name="Singh A."/>
            <person name="Wilkins M.J."/>
            <person name="Karaoz U."/>
            <person name="Brodie E.L."/>
            <person name="Williams K.H."/>
            <person name="Hubbard S.S."/>
            <person name="Banfield J.F."/>
        </authorList>
    </citation>
    <scope>NUCLEOTIDE SEQUENCE [LARGE SCALE GENOMIC DNA]</scope>
</reference>
<organism evidence="2 3">
    <name type="scientific">Candidatus Nomurabacteria bacterium RIFCSPLOWO2_01_FULL_42_17</name>
    <dbReference type="NCBI Taxonomy" id="1801780"/>
    <lineage>
        <taxon>Bacteria</taxon>
        <taxon>Candidatus Nomuraibacteriota</taxon>
    </lineage>
</organism>
<protein>
    <submittedName>
        <fullName evidence="2">Uncharacterized protein</fullName>
    </submittedName>
</protein>
<sequence>MDQKELQEKIALYYSKLPQKVQEMFSSMGWLETLKTISQKYNLNDEQIETLGTETTLVLLGIIHLVEYEENITNELKLSVDSTDKMLMEIEESIIKTIRPQLVEAFEANKKGEIEQVPEIEQKLNGSFEKFPKGIEDIVKKSNYQAILYDIAKGYNLTVAQMDILEKAITDLIIGKTHPDEFENYLKSDLKVPSETVGKLVKDINEKIFLKIRELLKLMNTPRGNSPLEEYPSGGGGQTYPPHSDFGRSTPQEGNSDTKVLNTAGIEIIPQRLQQLELEAGKIPENREDILNKIEKPEAVHPILVEKLSGSVQTGVTKTEHSLENLTRPANEASLPIPQKPKVDPYREIPE</sequence>
<evidence type="ECO:0000256" key="1">
    <source>
        <dbReference type="SAM" id="MobiDB-lite"/>
    </source>
</evidence>
<dbReference type="AlphaFoldDB" id="A0A1F6XNE8"/>
<dbReference type="Proteomes" id="UP000178104">
    <property type="component" value="Unassembled WGS sequence"/>
</dbReference>
<proteinExistence type="predicted"/>